<dbReference type="InterPro" id="IPR053781">
    <property type="entry name" value="F-box_AtFBL13-like"/>
</dbReference>
<keyword evidence="3" id="KW-1185">Reference proteome</keyword>
<evidence type="ECO:0000313" key="2">
    <source>
        <dbReference type="EMBL" id="CAH9069932.1"/>
    </source>
</evidence>
<accession>A0AAV0C714</accession>
<evidence type="ECO:0000313" key="3">
    <source>
        <dbReference type="Proteomes" id="UP001152523"/>
    </source>
</evidence>
<dbReference type="AlphaFoldDB" id="A0AAV0C714"/>
<dbReference type="InterPro" id="IPR032675">
    <property type="entry name" value="LRR_dom_sf"/>
</dbReference>
<dbReference type="CDD" id="cd22160">
    <property type="entry name" value="F-box_AtFBL13-like"/>
    <property type="match status" value="1"/>
</dbReference>
<name>A0AAV0C714_9ASTE</name>
<dbReference type="InterPro" id="IPR053772">
    <property type="entry name" value="At1g61320/At1g61330-like"/>
</dbReference>
<comment type="caution">
    <text evidence="2">The sequence shown here is derived from an EMBL/GenBank/DDBJ whole genome shotgun (WGS) entry which is preliminary data.</text>
</comment>
<dbReference type="InterPro" id="IPR001810">
    <property type="entry name" value="F-box_dom"/>
</dbReference>
<sequence>MSRDCPCRDEVIWASILNAKAYEGANRERQGQLKFKSKELAVRGPKGHGDNVDRISELPDDILISIISRLTLREAIATSILSARWRHLYHHTARLDFPSFSDTLPFHQVLHVDYIKMVDRTLDSYKGNQVKEFKVHMCSFEGANIEKWLDFVLSRGVETIRLHIDHVLFNSPQLTILFGLKRTTSLNCGLKEISLTNVQVNDGEVQLLLAKFPLLETLSITGSDMFRNLLIVGRSGMKLKHIDISYAVRMKSIEIRGMTNLVRLTYVTCKPAILRLSDVPKLTDVTTALCQHCTLSKIFHEVPSCVLSQLLQLHIFLDPRTIPYLASNCEYVNVKHLTLAYRSDYSSISLYGIVETCPSLEELEIKMLRSCPLKVIKCTCGEGLYNFPPSKKFSNLKKLKLTGYIGCPCELEYVLYIIKNAAALKQVIVKPCDLSHDIAILVKGRIRVHLRPQIPSSVNMVVI</sequence>
<dbReference type="Pfam" id="PF23622">
    <property type="entry name" value="LRR_At1g61320_AtMIF1"/>
    <property type="match status" value="1"/>
</dbReference>
<organism evidence="2 3">
    <name type="scientific">Cuscuta epithymum</name>
    <dbReference type="NCBI Taxonomy" id="186058"/>
    <lineage>
        <taxon>Eukaryota</taxon>
        <taxon>Viridiplantae</taxon>
        <taxon>Streptophyta</taxon>
        <taxon>Embryophyta</taxon>
        <taxon>Tracheophyta</taxon>
        <taxon>Spermatophyta</taxon>
        <taxon>Magnoliopsida</taxon>
        <taxon>eudicotyledons</taxon>
        <taxon>Gunneridae</taxon>
        <taxon>Pentapetalae</taxon>
        <taxon>asterids</taxon>
        <taxon>lamiids</taxon>
        <taxon>Solanales</taxon>
        <taxon>Convolvulaceae</taxon>
        <taxon>Cuscuteae</taxon>
        <taxon>Cuscuta</taxon>
        <taxon>Cuscuta subgen. Cuscuta</taxon>
    </lineage>
</organism>
<feature type="domain" description="F-box" evidence="1">
    <location>
        <begin position="52"/>
        <end position="100"/>
    </location>
</feature>
<dbReference type="EMBL" id="CAMAPF010000017">
    <property type="protein sequence ID" value="CAH9069932.1"/>
    <property type="molecule type" value="Genomic_DNA"/>
</dbReference>
<dbReference type="SUPFAM" id="SSF52047">
    <property type="entry name" value="RNI-like"/>
    <property type="match status" value="1"/>
</dbReference>
<dbReference type="PANTHER" id="PTHR34145:SF68">
    <property type="entry name" value="FBD DOMAIN-CONTAINING PROTEIN"/>
    <property type="match status" value="1"/>
</dbReference>
<dbReference type="SUPFAM" id="SSF81383">
    <property type="entry name" value="F-box domain"/>
    <property type="match status" value="1"/>
</dbReference>
<dbReference type="PROSITE" id="PS50181">
    <property type="entry name" value="FBOX"/>
    <property type="match status" value="1"/>
</dbReference>
<dbReference type="InterPro" id="IPR036047">
    <property type="entry name" value="F-box-like_dom_sf"/>
</dbReference>
<dbReference type="Proteomes" id="UP001152523">
    <property type="component" value="Unassembled WGS sequence"/>
</dbReference>
<dbReference type="Gene3D" id="3.80.10.10">
    <property type="entry name" value="Ribonuclease Inhibitor"/>
    <property type="match status" value="1"/>
</dbReference>
<dbReference type="Gene3D" id="1.20.1280.50">
    <property type="match status" value="1"/>
</dbReference>
<dbReference type="InterPro" id="IPR055357">
    <property type="entry name" value="LRR_At1g61320_AtMIF1"/>
</dbReference>
<dbReference type="Pfam" id="PF00646">
    <property type="entry name" value="F-box"/>
    <property type="match status" value="1"/>
</dbReference>
<reference evidence="2" key="1">
    <citation type="submission" date="2022-07" db="EMBL/GenBank/DDBJ databases">
        <authorList>
            <person name="Macas J."/>
            <person name="Novak P."/>
            <person name="Neumann P."/>
        </authorList>
    </citation>
    <scope>NUCLEOTIDE SEQUENCE</scope>
</reference>
<evidence type="ECO:0000259" key="1">
    <source>
        <dbReference type="PROSITE" id="PS50181"/>
    </source>
</evidence>
<protein>
    <recommendedName>
        <fullName evidence="1">F-box domain-containing protein</fullName>
    </recommendedName>
</protein>
<gene>
    <name evidence="2" type="ORF">CEPIT_LOCUS3233</name>
</gene>
<proteinExistence type="predicted"/>
<dbReference type="PANTHER" id="PTHR34145">
    <property type="entry name" value="OS02G0105600 PROTEIN"/>
    <property type="match status" value="1"/>
</dbReference>